<dbReference type="PROSITE" id="PS00086">
    <property type="entry name" value="CYTOCHROME_P450"/>
    <property type="match status" value="1"/>
</dbReference>
<keyword evidence="13" id="KW-1185">Reference proteome</keyword>
<dbReference type="Pfam" id="PF00067">
    <property type="entry name" value="p450"/>
    <property type="match status" value="1"/>
</dbReference>
<reference evidence="12 13" key="1">
    <citation type="journal article" date="2020" name="ISME J.">
        <title>Uncovering the hidden diversity of litter-decomposition mechanisms in mushroom-forming fungi.</title>
        <authorList>
            <person name="Floudas D."/>
            <person name="Bentzer J."/>
            <person name="Ahren D."/>
            <person name="Johansson T."/>
            <person name="Persson P."/>
            <person name="Tunlid A."/>
        </authorList>
    </citation>
    <scope>NUCLEOTIDE SEQUENCE [LARGE SCALE GENOMIC DNA]</scope>
    <source>
        <strain evidence="12 13">CBS 146.42</strain>
    </source>
</reference>
<evidence type="ECO:0000256" key="7">
    <source>
        <dbReference type="ARBA" id="ARBA00023004"/>
    </source>
</evidence>
<evidence type="ECO:0000313" key="12">
    <source>
        <dbReference type="EMBL" id="KAF5357215.1"/>
    </source>
</evidence>
<dbReference type="GO" id="GO:0016705">
    <property type="term" value="F:oxidoreductase activity, acting on paired donors, with incorporation or reduction of molecular oxygen"/>
    <property type="evidence" value="ECO:0007669"/>
    <property type="project" value="InterPro"/>
</dbReference>
<evidence type="ECO:0000256" key="6">
    <source>
        <dbReference type="ARBA" id="ARBA00023002"/>
    </source>
</evidence>
<proteinExistence type="inferred from homology"/>
<keyword evidence="8 10" id="KW-0503">Monooxygenase</keyword>
<comment type="cofactor">
    <cofactor evidence="1 9">
        <name>heme</name>
        <dbReference type="ChEBI" id="CHEBI:30413"/>
    </cofactor>
</comment>
<evidence type="ECO:0008006" key="14">
    <source>
        <dbReference type="Google" id="ProtNLM"/>
    </source>
</evidence>
<dbReference type="Gene3D" id="1.10.630.10">
    <property type="entry name" value="Cytochrome P450"/>
    <property type="match status" value="1"/>
</dbReference>
<evidence type="ECO:0000313" key="13">
    <source>
        <dbReference type="Proteomes" id="UP000559027"/>
    </source>
</evidence>
<comment type="similarity">
    <text evidence="3 10">Belongs to the cytochrome P450 family.</text>
</comment>
<protein>
    <recommendedName>
        <fullName evidence="14">Cytochrome P450</fullName>
    </recommendedName>
</protein>
<dbReference type="InterPro" id="IPR001128">
    <property type="entry name" value="Cyt_P450"/>
</dbReference>
<evidence type="ECO:0000256" key="3">
    <source>
        <dbReference type="ARBA" id="ARBA00010617"/>
    </source>
</evidence>
<dbReference type="PRINTS" id="PR00463">
    <property type="entry name" value="EP450I"/>
</dbReference>
<dbReference type="OrthoDB" id="2789670at2759"/>
<keyword evidence="4 9" id="KW-0349">Heme</keyword>
<name>A0A8H5LH35_9AGAR</name>
<dbReference type="InterPro" id="IPR050364">
    <property type="entry name" value="Cytochrome_P450_fung"/>
</dbReference>
<evidence type="ECO:0000256" key="2">
    <source>
        <dbReference type="ARBA" id="ARBA00005179"/>
    </source>
</evidence>
<evidence type="ECO:0000256" key="10">
    <source>
        <dbReference type="RuleBase" id="RU000461"/>
    </source>
</evidence>
<evidence type="ECO:0000256" key="4">
    <source>
        <dbReference type="ARBA" id="ARBA00022617"/>
    </source>
</evidence>
<dbReference type="SUPFAM" id="SSF48264">
    <property type="entry name" value="Cytochrome P450"/>
    <property type="match status" value="1"/>
</dbReference>
<keyword evidence="7 9" id="KW-0408">Iron</keyword>
<evidence type="ECO:0000256" key="8">
    <source>
        <dbReference type="ARBA" id="ARBA00023033"/>
    </source>
</evidence>
<sequence>MPDLHLLVALLLPASAATLWYLGKFTTNQVFPPGPRPLPVLGNILDLTTKELWLRAHEWAKQYGSITYVHIFGQDVLFLNDANMAAELLDRRGATYSGKPRLVMVGEMCGCEKMIPFTTYNDAFRRRRKLMQMTLGPRNIQNYHSGMEAETKTFLRSIVSDPSNYLRHIRRYAGGLTLSVVYGYKALSSNDPYLLLAEECMTLLSNEMAPGPGIWPVDIFPILRYFPKWLPGGTFKVKAAKWKQRMEEFIEKPWAHAKASMMSGTILPSFCSTFLEKGHLPPEEEEDVKYSANSMYAASADTTITTISHLILAMMYYPECFKKAREEIEEVVGKSRLPNFNDRASLPYLECILNETWRWGCPVPLNLPHLVTEDDIFQGKTVRKGALVIANIWAILRDEAIYPDASTFRPERFMEDISPEKMKQRDPRNYIFGFGRRRCPGADLVDSSIWLLLATMVAVIDISKPVNSDGTEFEPEIEFDNFVFRTPKAFQFRVRMRSNLLEDA</sequence>
<evidence type="ECO:0000256" key="5">
    <source>
        <dbReference type="ARBA" id="ARBA00022723"/>
    </source>
</evidence>
<dbReference type="InterPro" id="IPR017972">
    <property type="entry name" value="Cyt_P450_CS"/>
</dbReference>
<keyword evidence="6 10" id="KW-0560">Oxidoreductase</keyword>
<dbReference type="CDD" id="cd11065">
    <property type="entry name" value="CYP64-like"/>
    <property type="match status" value="1"/>
</dbReference>
<dbReference type="GO" id="GO:0020037">
    <property type="term" value="F:heme binding"/>
    <property type="evidence" value="ECO:0007669"/>
    <property type="project" value="InterPro"/>
</dbReference>
<dbReference type="InterPro" id="IPR036396">
    <property type="entry name" value="Cyt_P450_sf"/>
</dbReference>
<dbReference type="PANTHER" id="PTHR46300:SF7">
    <property type="entry name" value="P450, PUTATIVE (EUROFUNG)-RELATED"/>
    <property type="match status" value="1"/>
</dbReference>
<dbReference type="AlphaFoldDB" id="A0A8H5LH35"/>
<dbReference type="EMBL" id="JAACJO010000006">
    <property type="protein sequence ID" value="KAF5357215.1"/>
    <property type="molecule type" value="Genomic_DNA"/>
</dbReference>
<accession>A0A8H5LH35</accession>
<keyword evidence="5 9" id="KW-0479">Metal-binding</keyword>
<gene>
    <name evidence="12" type="ORF">D9756_006364</name>
</gene>
<organism evidence="12 13">
    <name type="scientific">Leucocoprinus leucothites</name>
    <dbReference type="NCBI Taxonomy" id="201217"/>
    <lineage>
        <taxon>Eukaryota</taxon>
        <taxon>Fungi</taxon>
        <taxon>Dikarya</taxon>
        <taxon>Basidiomycota</taxon>
        <taxon>Agaricomycotina</taxon>
        <taxon>Agaricomycetes</taxon>
        <taxon>Agaricomycetidae</taxon>
        <taxon>Agaricales</taxon>
        <taxon>Agaricineae</taxon>
        <taxon>Agaricaceae</taxon>
        <taxon>Leucocoprinus</taxon>
    </lineage>
</organism>
<dbReference type="GO" id="GO:0004497">
    <property type="term" value="F:monooxygenase activity"/>
    <property type="evidence" value="ECO:0007669"/>
    <property type="project" value="UniProtKB-KW"/>
</dbReference>
<evidence type="ECO:0000256" key="11">
    <source>
        <dbReference type="SAM" id="SignalP"/>
    </source>
</evidence>
<keyword evidence="11" id="KW-0732">Signal</keyword>
<comment type="pathway">
    <text evidence="2">Secondary metabolite biosynthesis.</text>
</comment>
<evidence type="ECO:0000256" key="9">
    <source>
        <dbReference type="PIRSR" id="PIRSR602401-1"/>
    </source>
</evidence>
<dbReference type="GO" id="GO:0005506">
    <property type="term" value="F:iron ion binding"/>
    <property type="evidence" value="ECO:0007669"/>
    <property type="project" value="InterPro"/>
</dbReference>
<dbReference type="PANTHER" id="PTHR46300">
    <property type="entry name" value="P450, PUTATIVE (EUROFUNG)-RELATED-RELATED"/>
    <property type="match status" value="1"/>
</dbReference>
<evidence type="ECO:0000256" key="1">
    <source>
        <dbReference type="ARBA" id="ARBA00001971"/>
    </source>
</evidence>
<feature type="signal peptide" evidence="11">
    <location>
        <begin position="1"/>
        <end position="16"/>
    </location>
</feature>
<feature type="chain" id="PRO_5034899481" description="Cytochrome P450" evidence="11">
    <location>
        <begin position="17"/>
        <end position="504"/>
    </location>
</feature>
<comment type="caution">
    <text evidence="12">The sequence shown here is derived from an EMBL/GenBank/DDBJ whole genome shotgun (WGS) entry which is preliminary data.</text>
</comment>
<dbReference type="Proteomes" id="UP000559027">
    <property type="component" value="Unassembled WGS sequence"/>
</dbReference>
<feature type="binding site" description="axial binding residue" evidence="9">
    <location>
        <position position="439"/>
    </location>
    <ligand>
        <name>heme</name>
        <dbReference type="ChEBI" id="CHEBI:30413"/>
    </ligand>
    <ligandPart>
        <name>Fe</name>
        <dbReference type="ChEBI" id="CHEBI:18248"/>
    </ligandPart>
</feature>
<dbReference type="InterPro" id="IPR002401">
    <property type="entry name" value="Cyt_P450_E_grp-I"/>
</dbReference>